<evidence type="ECO:0000256" key="3">
    <source>
        <dbReference type="ARBA" id="ARBA00022630"/>
    </source>
</evidence>
<evidence type="ECO:0000256" key="1">
    <source>
        <dbReference type="ARBA" id="ARBA00001974"/>
    </source>
</evidence>
<evidence type="ECO:0000259" key="6">
    <source>
        <dbReference type="Pfam" id="PF01266"/>
    </source>
</evidence>
<dbReference type="AlphaFoldDB" id="A0AA96JCE0"/>
<dbReference type="PRINTS" id="PR01001">
    <property type="entry name" value="FADG3PDH"/>
</dbReference>
<evidence type="ECO:0000256" key="2">
    <source>
        <dbReference type="ARBA" id="ARBA00007330"/>
    </source>
</evidence>
<dbReference type="Gene3D" id="3.50.50.60">
    <property type="entry name" value="FAD/NAD(P)-binding domain"/>
    <property type="match status" value="1"/>
</dbReference>
<dbReference type="Gene3D" id="3.30.9.10">
    <property type="entry name" value="D-Amino Acid Oxidase, subunit A, domain 2"/>
    <property type="match status" value="1"/>
</dbReference>
<gene>
    <name evidence="8" type="ORF">RN606_09230</name>
</gene>
<keyword evidence="9" id="KW-1185">Reference proteome</keyword>
<dbReference type="EC" id="1.-.-.-" evidence="8"/>
<accession>A0AA96JCE0</accession>
<dbReference type="GO" id="GO:0004368">
    <property type="term" value="F:glycerol-3-phosphate dehydrogenase (quinone) activity"/>
    <property type="evidence" value="ECO:0007669"/>
    <property type="project" value="InterPro"/>
</dbReference>
<dbReference type="InterPro" id="IPR036188">
    <property type="entry name" value="FAD/NAD-bd_sf"/>
</dbReference>
<dbReference type="RefSeq" id="WP_313496540.1">
    <property type="nucleotide sequence ID" value="NZ_CP134879.1"/>
</dbReference>
<evidence type="ECO:0000256" key="4">
    <source>
        <dbReference type="ARBA" id="ARBA00022827"/>
    </source>
</evidence>
<evidence type="ECO:0000259" key="7">
    <source>
        <dbReference type="Pfam" id="PF16901"/>
    </source>
</evidence>
<dbReference type="Proteomes" id="UP001304125">
    <property type="component" value="Chromosome"/>
</dbReference>
<feature type="domain" description="Alpha-glycerophosphate oxidase C-terminal" evidence="7">
    <location>
        <begin position="453"/>
        <end position="555"/>
    </location>
</feature>
<dbReference type="Pfam" id="PF01266">
    <property type="entry name" value="DAO"/>
    <property type="match status" value="1"/>
</dbReference>
<comment type="similarity">
    <text evidence="2">Belongs to the FAD-dependent glycerol-3-phosphate dehydrogenase family.</text>
</comment>
<organism evidence="8 9">
    <name type="scientific">Demequina capsici</name>
    <dbReference type="NCBI Taxonomy" id="3075620"/>
    <lineage>
        <taxon>Bacteria</taxon>
        <taxon>Bacillati</taxon>
        <taxon>Actinomycetota</taxon>
        <taxon>Actinomycetes</taxon>
        <taxon>Micrococcales</taxon>
        <taxon>Demequinaceae</taxon>
        <taxon>Demequina</taxon>
    </lineage>
</organism>
<dbReference type="PANTHER" id="PTHR11985">
    <property type="entry name" value="GLYCEROL-3-PHOSPHATE DEHYDROGENASE"/>
    <property type="match status" value="1"/>
</dbReference>
<dbReference type="PANTHER" id="PTHR11985:SF15">
    <property type="entry name" value="GLYCEROL-3-PHOSPHATE DEHYDROGENASE, MITOCHONDRIAL"/>
    <property type="match status" value="1"/>
</dbReference>
<keyword evidence="4" id="KW-0274">FAD</keyword>
<protein>
    <submittedName>
        <fullName evidence="8">Glycerol-3-phosphate dehydrogenase/oxidase</fullName>
        <ecNumber evidence="8">1.-.-.-</ecNumber>
    </submittedName>
</protein>
<dbReference type="InterPro" id="IPR038299">
    <property type="entry name" value="DAO_C_sf"/>
</dbReference>
<dbReference type="GO" id="GO:0046168">
    <property type="term" value="P:glycerol-3-phosphate catabolic process"/>
    <property type="evidence" value="ECO:0007669"/>
    <property type="project" value="TreeGrafter"/>
</dbReference>
<proteinExistence type="inferred from homology"/>
<evidence type="ECO:0000313" key="8">
    <source>
        <dbReference type="EMBL" id="WNM23549.1"/>
    </source>
</evidence>
<dbReference type="SUPFAM" id="SSF51905">
    <property type="entry name" value="FAD/NAD(P)-binding domain"/>
    <property type="match status" value="1"/>
</dbReference>
<dbReference type="Pfam" id="PF16901">
    <property type="entry name" value="DAO_C"/>
    <property type="match status" value="1"/>
</dbReference>
<dbReference type="Gene3D" id="1.10.8.870">
    <property type="entry name" value="Alpha-glycerophosphate oxidase, cap domain"/>
    <property type="match status" value="1"/>
</dbReference>
<evidence type="ECO:0000313" key="9">
    <source>
        <dbReference type="Proteomes" id="UP001304125"/>
    </source>
</evidence>
<feature type="domain" description="FAD dependent oxidoreductase" evidence="6">
    <location>
        <begin position="25"/>
        <end position="374"/>
    </location>
</feature>
<dbReference type="InterPro" id="IPR031656">
    <property type="entry name" value="DAO_C"/>
</dbReference>
<keyword evidence="5 8" id="KW-0560">Oxidoreductase</keyword>
<name>A0AA96JCE0_9MICO</name>
<keyword evidence="3" id="KW-0285">Flavoprotein</keyword>
<dbReference type="InterPro" id="IPR000447">
    <property type="entry name" value="G3P_DH_FAD-dep"/>
</dbReference>
<dbReference type="InterPro" id="IPR006076">
    <property type="entry name" value="FAD-dep_OxRdtase"/>
</dbReference>
<dbReference type="EMBL" id="CP134879">
    <property type="protein sequence ID" value="WNM23549.1"/>
    <property type="molecule type" value="Genomic_DNA"/>
</dbReference>
<evidence type="ECO:0000256" key="5">
    <source>
        <dbReference type="ARBA" id="ARBA00023002"/>
    </source>
</evidence>
<reference evidence="8 9" key="1">
    <citation type="submission" date="2023-09" db="EMBL/GenBank/DDBJ databases">
        <title>Demequina sp. a novel bacteria isolated from Capsicum annuum.</title>
        <authorList>
            <person name="Humaira Z."/>
            <person name="Lee J."/>
            <person name="Cho D."/>
        </authorList>
    </citation>
    <scope>NUCLEOTIDE SEQUENCE [LARGE SCALE GENOMIC DNA]</scope>
    <source>
        <strain evidence="8 9">OYTSA14</strain>
    </source>
</reference>
<comment type="cofactor">
    <cofactor evidence="1">
        <name>FAD</name>
        <dbReference type="ChEBI" id="CHEBI:57692"/>
    </cofactor>
</comment>
<sequence length="588" mass="63290">MAQHRRRAPKVRPEVTALLDDPTTDVLVIGAGINGVAIARDLALNGVDVTLVDRGDIASGTSAASSRMVHGGLRYLENGEFRLVREGVEERNRLLANAPHQVRPLPTTIPLRTVLTGLAQAPVRFLTGKQIGPQKARGALLVKAGLWLYDAYSHAGRAADGTSVPRHRFVGRRRSLEELPDLDPATIATATYYDAMVGSPERLALEMADDAAEAGGARVATYVSAAGHEGDAVVLRDEVTGDTLRMRPRVIVNACGPWTDLANGVLGEPTSFIGGTKGSHIVVDSPALLHACRGREIFFENSDGRIVLVYPMHGKVILGTTDIPADPREPARCTEEEVDYFIELAARVFPEIPVSRAQIVFRYAGIRPLPAADASEPARISRDYRVEEGALPDAPDVPVLSVVGGKWTTHRALGERVADEVLDRLGVQRFASTVAAQVGGARGLPRLDDRDEWIVTNLPGLSIGRGQTLLARYGSRSAGVGVAETYDPAAASRLATLPDYSVGEISWIATREHVVRLEDLVLRRTTLAFEGRLGVSVLRELADVVGDAVGWSWRRRRAEVDATIALLADAHGVDLAGPARAHRPWSLP</sequence>